<dbReference type="InterPro" id="IPR006657">
    <property type="entry name" value="MoPterin_dinucl-bd_dom"/>
</dbReference>
<dbReference type="InterPro" id="IPR050123">
    <property type="entry name" value="Prok_molybdopt-oxidoreductase"/>
</dbReference>
<evidence type="ECO:0000256" key="2">
    <source>
        <dbReference type="ARBA" id="ARBA00001966"/>
    </source>
</evidence>
<dbReference type="InterPro" id="IPR041854">
    <property type="entry name" value="BFD-like_2Fe2S-bd_dom_sf"/>
</dbReference>
<dbReference type="PROSITE" id="PS51669">
    <property type="entry name" value="4FE4S_MOW_BIS_MGD"/>
    <property type="match status" value="1"/>
</dbReference>
<dbReference type="Gene3D" id="2.40.40.20">
    <property type="match status" value="1"/>
</dbReference>
<comment type="cofactor">
    <cofactor evidence="1">
        <name>Mo-bis(molybdopterin guanine dinucleotide)</name>
        <dbReference type="ChEBI" id="CHEBI:60539"/>
    </cofactor>
</comment>
<comment type="cofactor">
    <cofactor evidence="2">
        <name>[4Fe-4S] cluster</name>
        <dbReference type="ChEBI" id="CHEBI:49883"/>
    </cofactor>
</comment>
<dbReference type="Pfam" id="PF04879">
    <property type="entry name" value="Molybdop_Fe4S4"/>
    <property type="match status" value="1"/>
</dbReference>
<dbReference type="Pfam" id="PF00384">
    <property type="entry name" value="Molybdopterin"/>
    <property type="match status" value="1"/>
</dbReference>
<keyword evidence="14" id="KW-1185">Reference proteome</keyword>
<evidence type="ECO:0000256" key="1">
    <source>
        <dbReference type="ARBA" id="ARBA00001942"/>
    </source>
</evidence>
<keyword evidence="5" id="KW-0500">Molybdenum</keyword>
<dbReference type="PANTHER" id="PTHR43105:SF9">
    <property type="entry name" value="NADPH-FE(3+) OXIDOREDUCTASE SUBUNIT ALPHA"/>
    <property type="match status" value="1"/>
</dbReference>
<evidence type="ECO:0000256" key="6">
    <source>
        <dbReference type="ARBA" id="ARBA00022723"/>
    </source>
</evidence>
<keyword evidence="8" id="KW-0408">Iron</keyword>
<dbReference type="InterPro" id="IPR041957">
    <property type="entry name" value="CT_Nitrate-R-NapA-like"/>
</dbReference>
<dbReference type="Pfam" id="PF04324">
    <property type="entry name" value="Fer2_BFD"/>
    <property type="match status" value="1"/>
</dbReference>
<dbReference type="Pfam" id="PF01568">
    <property type="entry name" value="Molydop_binding"/>
    <property type="match status" value="1"/>
</dbReference>
<feature type="compositionally biased region" description="Basic and acidic residues" evidence="11">
    <location>
        <begin position="910"/>
        <end position="920"/>
    </location>
</feature>
<name>A0ABY7GPC2_9GAMM</name>
<evidence type="ECO:0000313" key="14">
    <source>
        <dbReference type="Proteomes" id="UP001162780"/>
    </source>
</evidence>
<keyword evidence="6" id="KW-0479">Metal-binding</keyword>
<dbReference type="SUPFAM" id="SSF53706">
    <property type="entry name" value="Formate dehydrogenase/DMSO reductase, domains 1-3"/>
    <property type="match status" value="1"/>
</dbReference>
<proteinExistence type="inferred from homology"/>
<dbReference type="PANTHER" id="PTHR43105">
    <property type="entry name" value="RESPIRATORY NITRATE REDUCTASE"/>
    <property type="match status" value="1"/>
</dbReference>
<feature type="domain" description="4Fe-4S Mo/W bis-MGD-type" evidence="12">
    <location>
        <begin position="3"/>
        <end position="61"/>
    </location>
</feature>
<evidence type="ECO:0000259" key="12">
    <source>
        <dbReference type="PROSITE" id="PS51669"/>
    </source>
</evidence>
<organism evidence="13 14">
    <name type="scientific">Methylomonas rapida</name>
    <dbReference type="NCBI Taxonomy" id="2963939"/>
    <lineage>
        <taxon>Bacteria</taxon>
        <taxon>Pseudomonadati</taxon>
        <taxon>Pseudomonadota</taxon>
        <taxon>Gammaproteobacteria</taxon>
        <taxon>Methylococcales</taxon>
        <taxon>Methylococcaceae</taxon>
        <taxon>Methylomonas</taxon>
    </lineage>
</organism>
<reference evidence="13" key="1">
    <citation type="submission" date="2022-11" db="EMBL/GenBank/DDBJ databases">
        <title>Methylomonas rapida sp. nov., Carotenoid-Producing Obligate Methanotrophs with High Growth Characteristics and Biotechnological Potential.</title>
        <authorList>
            <person name="Tikhonova E.N."/>
            <person name="Suleimanov R.Z."/>
            <person name="Miroshnikov K."/>
            <person name="Oshkin I.Y."/>
            <person name="Belova S.E."/>
            <person name="Danilova O.V."/>
            <person name="Ashikhmin A."/>
            <person name="Konopkin A."/>
            <person name="But S.Y."/>
            <person name="Khmelenina V.N."/>
            <person name="Kuznetsov N."/>
            <person name="Pimenov N.V."/>
            <person name="Dedysh S.N."/>
        </authorList>
    </citation>
    <scope>NUCLEOTIDE SEQUENCE</scope>
    <source>
        <strain evidence="13">MP1</strain>
    </source>
</reference>
<dbReference type="Proteomes" id="UP001162780">
    <property type="component" value="Chromosome"/>
</dbReference>
<protein>
    <submittedName>
        <fullName evidence="13">Molybdopterin-dependent oxidoreductase</fullName>
    </submittedName>
</protein>
<evidence type="ECO:0000313" key="13">
    <source>
        <dbReference type="EMBL" id="WAR46356.1"/>
    </source>
</evidence>
<keyword evidence="10" id="KW-0534">Nitrate assimilation</keyword>
<keyword evidence="9" id="KW-0411">Iron-sulfur</keyword>
<dbReference type="Gene3D" id="3.40.50.740">
    <property type="match status" value="1"/>
</dbReference>
<gene>
    <name evidence="13" type="ORF">NM686_007525</name>
</gene>
<dbReference type="CDD" id="cd02754">
    <property type="entry name" value="MopB_Nitrate-R-NapA-like"/>
    <property type="match status" value="1"/>
</dbReference>
<dbReference type="SUPFAM" id="SSF50692">
    <property type="entry name" value="ADC-like"/>
    <property type="match status" value="1"/>
</dbReference>
<dbReference type="SMART" id="SM00926">
    <property type="entry name" value="Molybdop_Fe4S4"/>
    <property type="match status" value="1"/>
</dbReference>
<dbReference type="InterPro" id="IPR009010">
    <property type="entry name" value="Asp_de-COase-like_dom_sf"/>
</dbReference>
<dbReference type="CDD" id="cd02791">
    <property type="entry name" value="MopB_CT_Nitrate-R-NapA-like"/>
    <property type="match status" value="1"/>
</dbReference>
<dbReference type="PROSITE" id="PS00551">
    <property type="entry name" value="MOLYBDOPTERIN_PROK_1"/>
    <property type="match status" value="1"/>
</dbReference>
<comment type="similarity">
    <text evidence="3">Belongs to the prokaryotic molybdopterin-containing oxidoreductase family. NasA/NapA/NarB subfamily.</text>
</comment>
<dbReference type="EMBL" id="CP113517">
    <property type="protein sequence ID" value="WAR46356.1"/>
    <property type="molecule type" value="Genomic_DNA"/>
</dbReference>
<keyword evidence="4" id="KW-0004">4Fe-4S</keyword>
<evidence type="ECO:0000256" key="3">
    <source>
        <dbReference type="ARBA" id="ARBA00008747"/>
    </source>
</evidence>
<evidence type="ECO:0000256" key="10">
    <source>
        <dbReference type="ARBA" id="ARBA00023063"/>
    </source>
</evidence>
<evidence type="ECO:0000256" key="8">
    <source>
        <dbReference type="ARBA" id="ARBA00023004"/>
    </source>
</evidence>
<feature type="region of interest" description="Disordered" evidence="11">
    <location>
        <begin position="898"/>
        <end position="920"/>
    </location>
</feature>
<evidence type="ECO:0000256" key="11">
    <source>
        <dbReference type="SAM" id="MobiDB-lite"/>
    </source>
</evidence>
<dbReference type="Gene3D" id="2.20.25.90">
    <property type="entry name" value="ADC-like domains"/>
    <property type="match status" value="1"/>
</dbReference>
<keyword evidence="7" id="KW-0560">Oxidoreductase</keyword>
<dbReference type="InterPro" id="IPR006656">
    <property type="entry name" value="Mopterin_OxRdtase"/>
</dbReference>
<evidence type="ECO:0000256" key="5">
    <source>
        <dbReference type="ARBA" id="ARBA00022505"/>
    </source>
</evidence>
<dbReference type="InterPro" id="IPR006963">
    <property type="entry name" value="Mopterin_OxRdtase_4Fe-4S_dom"/>
</dbReference>
<sequence length="920" mass="100081">MSKTAIKTTCPYCGVGCGIEARVLDAENHVVNIAGDPQHPSNFGRLCSKGAALGDTVGLEGRLLYPEIDGRRVDWPTALDRIAAKFNAIIAEHGPDAVAFYVSGQLLTEDYYVANKLMKGFIGSANIDTNSRLCMSSAVVGYKRAFGADAVPCNFEDLERADLIVLVGSNAAWCHPIAFQRMRQAKIDNPALKIVLIDPRQTSSCDIADRHLAIKPGMDGLLFNGLLVYLADTGALDQDYIERHCEGFAEALATARASAADFTVLANRCGVAAHDLAQLFAWFAGLDKVVTVYSQGINQSSSGSDKCNAIINCHLASGKIGKPGCGPFSFTGQPNAMGGREVGGLANMLAAHMDLENPAHVDRVARFWQTDSVARKPGLKAVEIFDAIADGRIKALWIMATNPVVSMPDAAKVIEALKQCEFLLVSDCIANTDTVELAHVKLPATGWSEKDGTVTNLERRISRQRPLFQPSGEAKPDWWIVSQVAKRMGFAGFDYRNSAEIFKEHAALSGFENDAAQGGRDFDISGLATLDQAQFDALVPIQWPVTSKTQGGTARLFEDGRFFTDTGKARFIALEPRAPMHAPTPDYPLVLNTGRIRDQWHTMTRTALSAKLNQHKPEPFVEIHPQDALRWGLKANALARIESRWGGMLARVDVSEAQQPGSVFVPMHWTAQLSSHGRVGAVVNPVVDPLSGQPESKQTPVRIAAWAPCWQAMVLTKMPLDIDDCEYHVKIRGHGFWRYHLADQSQRPDLPAWGRGIVGRGSVKPNDCVEYLDLAAGDYRFAEMRDQTLHACMFITHNGELPDPGWLASLFGKPRLTRKERFNLLSGVPPQGEIDSGKTICSCFNVGEKTIVQAIQTRHLNCVTDIGNCLHAGTGCGSCLPELKSILAHAKTIDPASLPIQPTQIPPASEGKEEAFFSGQ</sequence>
<dbReference type="InterPro" id="IPR027467">
    <property type="entry name" value="MopterinOxRdtase_cofactor_BS"/>
</dbReference>
<accession>A0ABY7GPC2</accession>
<dbReference type="RefSeq" id="WP_255187257.1">
    <property type="nucleotide sequence ID" value="NZ_CP113517.1"/>
</dbReference>
<evidence type="ECO:0000256" key="9">
    <source>
        <dbReference type="ARBA" id="ARBA00023014"/>
    </source>
</evidence>
<evidence type="ECO:0000256" key="4">
    <source>
        <dbReference type="ARBA" id="ARBA00022485"/>
    </source>
</evidence>
<dbReference type="Gene3D" id="3.40.228.10">
    <property type="entry name" value="Dimethylsulfoxide Reductase, domain 2"/>
    <property type="match status" value="1"/>
</dbReference>
<dbReference type="Gene3D" id="1.10.10.1100">
    <property type="entry name" value="BFD-like [2Fe-2S]-binding domain"/>
    <property type="match status" value="1"/>
</dbReference>
<evidence type="ECO:0000256" key="7">
    <source>
        <dbReference type="ARBA" id="ARBA00023002"/>
    </source>
</evidence>
<dbReference type="InterPro" id="IPR007419">
    <property type="entry name" value="BFD-like_2Fe2S-bd_dom"/>
</dbReference>